<evidence type="ECO:0000313" key="9">
    <source>
        <dbReference type="WormBase" id="CBG10475"/>
    </source>
</evidence>
<dbReference type="WormBase" id="CBG10475">
    <property type="protein sequence ID" value="CBP47794"/>
    <property type="gene ID" value="WBGene00031859"/>
</dbReference>
<proteinExistence type="predicted"/>
<dbReference type="InterPro" id="IPR017452">
    <property type="entry name" value="GPCR_Rhodpsn_7TM"/>
</dbReference>
<feature type="transmembrane region" description="Helical" evidence="5">
    <location>
        <begin position="35"/>
        <end position="59"/>
    </location>
</feature>
<feature type="transmembrane region" description="Helical" evidence="5">
    <location>
        <begin position="115"/>
        <end position="134"/>
    </location>
</feature>
<dbReference type="EMBL" id="HE600935">
    <property type="protein sequence ID" value="CAP29891.1"/>
    <property type="molecule type" value="Genomic_DNA"/>
</dbReference>
<dbReference type="PROSITE" id="PS00237">
    <property type="entry name" value="G_PROTEIN_RECEP_F1_1"/>
    <property type="match status" value="1"/>
</dbReference>
<dbReference type="Pfam" id="PF00001">
    <property type="entry name" value="7tm_1"/>
    <property type="match status" value="1"/>
</dbReference>
<evidence type="ECO:0000313" key="7">
    <source>
        <dbReference type="EMBL" id="CAP29891.1"/>
    </source>
</evidence>
<dbReference type="GO" id="GO:0004930">
    <property type="term" value="F:G protein-coupled receptor activity"/>
    <property type="evidence" value="ECO:0007669"/>
    <property type="project" value="InterPro"/>
</dbReference>
<evidence type="ECO:0000259" key="6">
    <source>
        <dbReference type="PROSITE" id="PS50262"/>
    </source>
</evidence>
<comment type="subcellular location">
    <subcellularLocation>
        <location evidence="1">Membrane</location>
    </subcellularLocation>
</comment>
<keyword evidence="8" id="KW-1185">Reference proteome</keyword>
<evidence type="ECO:0000256" key="4">
    <source>
        <dbReference type="ARBA" id="ARBA00023136"/>
    </source>
</evidence>
<evidence type="ECO:0000256" key="2">
    <source>
        <dbReference type="ARBA" id="ARBA00022692"/>
    </source>
</evidence>
<dbReference type="KEGG" id="cbr:CBG_10475"/>
<feature type="domain" description="G-protein coupled receptors family 1 profile" evidence="6">
    <location>
        <begin position="257"/>
        <end position="503"/>
    </location>
</feature>
<dbReference type="eggNOG" id="ENOG502THSC">
    <property type="taxonomic scope" value="Eukaryota"/>
</dbReference>
<name>A8XBB1_CAEBR</name>
<dbReference type="Gene3D" id="1.20.1070.10">
    <property type="entry name" value="Rhodopsin 7-helix transmembrane proteins"/>
    <property type="match status" value="2"/>
</dbReference>
<evidence type="ECO:0000256" key="1">
    <source>
        <dbReference type="ARBA" id="ARBA00004370"/>
    </source>
</evidence>
<keyword evidence="3 5" id="KW-1133">Transmembrane helix</keyword>
<dbReference type="CDD" id="cd00637">
    <property type="entry name" value="7tm_classA_rhodopsin-like"/>
    <property type="match status" value="2"/>
</dbReference>
<keyword evidence="4 5" id="KW-0472">Membrane</keyword>
<dbReference type="PROSITE" id="PS50262">
    <property type="entry name" value="G_PROTEIN_RECEP_F1_2"/>
    <property type="match status" value="1"/>
</dbReference>
<feature type="transmembrane region" description="Helical" evidence="5">
    <location>
        <begin position="205"/>
        <end position="225"/>
    </location>
</feature>
<dbReference type="HOGENOM" id="CLU_508299_0_0_1"/>
<dbReference type="PANTHER" id="PTHR22718">
    <property type="entry name" value="SERPENTINE RECEPTOR, CLASS X"/>
    <property type="match status" value="1"/>
</dbReference>
<feature type="transmembrane region" description="Helical" evidence="5">
    <location>
        <begin position="409"/>
        <end position="428"/>
    </location>
</feature>
<dbReference type="RefSeq" id="XP_002635815.1">
    <property type="nucleotide sequence ID" value="XM_002635769.1"/>
</dbReference>
<feature type="transmembrane region" description="Helical" evidence="5">
    <location>
        <begin position="449"/>
        <end position="470"/>
    </location>
</feature>
<evidence type="ECO:0000256" key="3">
    <source>
        <dbReference type="ARBA" id="ARBA00022989"/>
    </source>
</evidence>
<feature type="transmembrane region" description="Helical" evidence="5">
    <location>
        <begin position="359"/>
        <end position="378"/>
    </location>
</feature>
<feature type="transmembrane region" description="Helical" evidence="5">
    <location>
        <begin position="165"/>
        <end position="184"/>
    </location>
</feature>
<dbReference type="InterPro" id="IPR000276">
    <property type="entry name" value="GPCR_Rhodpsn"/>
</dbReference>
<dbReference type="SUPFAM" id="SSF81321">
    <property type="entry name" value="Family A G protein-coupled receptor-like"/>
    <property type="match status" value="2"/>
</dbReference>
<feature type="transmembrane region" description="Helical" evidence="5">
    <location>
        <begin position="65"/>
        <end position="94"/>
    </location>
</feature>
<dbReference type="GO" id="GO:0016020">
    <property type="term" value="C:membrane"/>
    <property type="evidence" value="ECO:0007669"/>
    <property type="project" value="UniProtKB-SubCell"/>
</dbReference>
<evidence type="ECO:0000256" key="5">
    <source>
        <dbReference type="SAM" id="Phobius"/>
    </source>
</evidence>
<evidence type="ECO:0000313" key="8">
    <source>
        <dbReference type="Proteomes" id="UP000008549"/>
    </source>
</evidence>
<accession>A8XBB1</accession>
<dbReference type="GeneID" id="8577809"/>
<dbReference type="InParanoid" id="A8XBB1"/>
<protein>
    <submittedName>
        <fullName evidence="7">Protein CBG10475</fullName>
    </submittedName>
</protein>
<keyword evidence="2 5" id="KW-0812">Transmembrane</keyword>
<gene>
    <name evidence="7 9" type="ORF">CBG10475</name>
    <name evidence="7" type="ORF">CBG_10475</name>
</gene>
<organism evidence="7 8">
    <name type="scientific">Caenorhabditis briggsae</name>
    <dbReference type="NCBI Taxonomy" id="6238"/>
    <lineage>
        <taxon>Eukaryota</taxon>
        <taxon>Metazoa</taxon>
        <taxon>Ecdysozoa</taxon>
        <taxon>Nematoda</taxon>
        <taxon>Chromadorea</taxon>
        <taxon>Rhabditida</taxon>
        <taxon>Rhabditina</taxon>
        <taxon>Rhabditomorpha</taxon>
        <taxon>Rhabditoidea</taxon>
        <taxon>Rhabditidae</taxon>
        <taxon>Peloderinae</taxon>
        <taxon>Caenorhabditis</taxon>
    </lineage>
</organism>
<feature type="transmembrane region" description="Helical" evidence="5">
    <location>
        <begin position="277"/>
        <end position="302"/>
    </location>
</feature>
<sequence length="536" mass="61150">MDGLYKEEVPTGEGFRLLEFLELTQGKSPKKAPSFTIILALFVLLRTFTSIITSVLAVFTDSKTSIYSILTTTSLYVDAISVNFSMVLIFFIALNRCLVIVKTSWSEAIFEGKRVIVPVVISLVLSILGAYLSMQTSKITRRYQFAIGFIDFGEPNGLRTLITRLFYIFPMTSAICYLIIFYHLKNAKKSLLNHSQSNHQGQQNVFIQILMTVFFYGSVSSKCIIRKIRLFFCILLTKNRFNVYQSQNLICLVNFVFQILAIWMVCTKKKFQQGSFFFLLITLALSILFRTLIFIITFMFAAFSDPDISSYSIPTTISLYVDATSANFSMVLIFFIALNRCLVIVKTSWSEAIFEGKRVIIPVIISSILSVIGAFVSIRTSKITRRYQFDMGFIDFGEPNGFRKLITRLFYMFPLSSAICYLKIFWHLKKNKKKLLAHNNSKNKGQQNVFIQILITVFFYGIMSAISEYLGYVDQAGFDIQLTLISIFNLLNYLPELCLPFLLVLNNCKPKKKATVVVAVSQSNSIIRRSDMISIK</sequence>
<dbReference type="PANTHER" id="PTHR22718:SF36">
    <property type="entry name" value="G_PROTEIN_RECEP_F1_2 DOMAIN-CONTAINING PROTEIN-RELATED"/>
    <property type="match status" value="1"/>
</dbReference>
<feature type="transmembrane region" description="Helical" evidence="5">
    <location>
        <begin position="482"/>
        <end position="505"/>
    </location>
</feature>
<dbReference type="Proteomes" id="UP000008549">
    <property type="component" value="Unassembled WGS sequence"/>
</dbReference>
<reference evidence="7 8" key="1">
    <citation type="journal article" date="2003" name="PLoS Biol.">
        <title>The genome sequence of Caenorhabditis briggsae: a platform for comparative genomics.</title>
        <authorList>
            <person name="Stein L.D."/>
            <person name="Bao Z."/>
            <person name="Blasiar D."/>
            <person name="Blumenthal T."/>
            <person name="Brent M.R."/>
            <person name="Chen N."/>
            <person name="Chinwalla A."/>
            <person name="Clarke L."/>
            <person name="Clee C."/>
            <person name="Coghlan A."/>
            <person name="Coulson A."/>
            <person name="D'Eustachio P."/>
            <person name="Fitch D.H."/>
            <person name="Fulton L.A."/>
            <person name="Fulton R.E."/>
            <person name="Griffiths-Jones S."/>
            <person name="Harris T.W."/>
            <person name="Hillier L.W."/>
            <person name="Kamath R."/>
            <person name="Kuwabara P.E."/>
            <person name="Mardis E.R."/>
            <person name="Marra M.A."/>
            <person name="Miner T.L."/>
            <person name="Minx P."/>
            <person name="Mullikin J.C."/>
            <person name="Plumb R.W."/>
            <person name="Rogers J."/>
            <person name="Schein J.E."/>
            <person name="Sohrmann M."/>
            <person name="Spieth J."/>
            <person name="Stajich J.E."/>
            <person name="Wei C."/>
            <person name="Willey D."/>
            <person name="Wilson R.K."/>
            <person name="Durbin R."/>
            <person name="Waterston R.H."/>
        </authorList>
    </citation>
    <scope>NUCLEOTIDE SEQUENCE [LARGE SCALE GENOMIC DNA]</scope>
    <source>
        <strain evidence="7 8">AF16</strain>
    </source>
</reference>
<reference evidence="7 8" key="2">
    <citation type="journal article" date="2011" name="PLoS Genet.">
        <title>Caenorhabditis briggsae recombinant inbred line genotypes reveal inter-strain incompatibility and the evolution of recombination.</title>
        <authorList>
            <person name="Ross J.A."/>
            <person name="Koboldt D.C."/>
            <person name="Staisch J.E."/>
            <person name="Chamberlin H.M."/>
            <person name="Gupta B.P."/>
            <person name="Miller R.D."/>
            <person name="Baird S.E."/>
            <person name="Haag E.S."/>
        </authorList>
    </citation>
    <scope>NUCLEOTIDE SEQUENCE [LARGE SCALE GENOMIC DNA]</scope>
    <source>
        <strain evidence="7 8">AF16</strain>
    </source>
</reference>
<dbReference type="AlphaFoldDB" id="A8XBB1"/>
<feature type="transmembrane region" description="Helical" evidence="5">
    <location>
        <begin position="317"/>
        <end position="338"/>
    </location>
</feature>
<dbReference type="CTD" id="8577809"/>